<name>A0ABS4NDE3_9THEO</name>
<organism evidence="1 2">
    <name type="scientific">Thermoanaerobacterium butyriciformans</name>
    <dbReference type="NCBI Taxonomy" id="1702242"/>
    <lineage>
        <taxon>Bacteria</taxon>
        <taxon>Bacillati</taxon>
        <taxon>Bacillota</taxon>
        <taxon>Clostridia</taxon>
        <taxon>Thermoanaerobacterales</taxon>
        <taxon>Thermoanaerobacteraceae</taxon>
        <taxon>Thermoanaerobacterium</taxon>
    </lineage>
</organism>
<evidence type="ECO:0000313" key="2">
    <source>
        <dbReference type="Proteomes" id="UP001166402"/>
    </source>
</evidence>
<gene>
    <name evidence="1" type="ORF">J2Z80_001235</name>
</gene>
<reference evidence="1" key="1">
    <citation type="submission" date="2021-03" db="EMBL/GenBank/DDBJ databases">
        <title>Genomic Encyclopedia of Type Strains, Phase IV (KMG-IV): sequencing the most valuable type-strain genomes for metagenomic binning, comparative biology and taxonomic classification.</title>
        <authorList>
            <person name="Goeker M."/>
        </authorList>
    </citation>
    <scope>NUCLEOTIDE SEQUENCE</scope>
    <source>
        <strain evidence="1">DSM 101588</strain>
    </source>
</reference>
<protein>
    <submittedName>
        <fullName evidence="1">Uncharacterized protein</fullName>
    </submittedName>
</protein>
<dbReference type="RefSeq" id="WP_209453590.1">
    <property type="nucleotide sequence ID" value="NZ_JAGGLT010000011.1"/>
</dbReference>
<keyword evidence="2" id="KW-1185">Reference proteome</keyword>
<dbReference type="Proteomes" id="UP001166402">
    <property type="component" value="Unassembled WGS sequence"/>
</dbReference>
<evidence type="ECO:0000313" key="1">
    <source>
        <dbReference type="EMBL" id="MBP2071715.1"/>
    </source>
</evidence>
<sequence length="45" mass="5343">MKKFIIIISIAFLTLSAFYFLKYNTTKKVPDSAILVYLKEELKWL</sequence>
<accession>A0ABS4NDE3</accession>
<comment type="caution">
    <text evidence="1">The sequence shown here is derived from an EMBL/GenBank/DDBJ whole genome shotgun (WGS) entry which is preliminary data.</text>
</comment>
<proteinExistence type="predicted"/>
<dbReference type="EMBL" id="JAGGLT010000011">
    <property type="protein sequence ID" value="MBP2071715.1"/>
    <property type="molecule type" value="Genomic_DNA"/>
</dbReference>